<dbReference type="GO" id="GO:0016740">
    <property type="term" value="F:transferase activity"/>
    <property type="evidence" value="ECO:0007669"/>
    <property type="project" value="UniProtKB-KW"/>
</dbReference>
<dbReference type="AlphaFoldDB" id="A0A2P2MAB6"/>
<sequence>MATLWWNMGVVDGMDKQLIFSLLLLDICEY</sequence>
<name>A0A2P2MAB6_RHIMU</name>
<reference evidence="1" key="1">
    <citation type="submission" date="2018-02" db="EMBL/GenBank/DDBJ databases">
        <title>Rhizophora mucronata_Transcriptome.</title>
        <authorList>
            <person name="Meera S.P."/>
            <person name="Sreeshan A."/>
            <person name="Augustine A."/>
        </authorList>
    </citation>
    <scope>NUCLEOTIDE SEQUENCE</scope>
    <source>
        <tissue evidence="1">Leaf</tissue>
    </source>
</reference>
<proteinExistence type="predicted"/>
<protein>
    <submittedName>
        <fullName evidence="1">UDP-glucose glycoprotein:glucosyltransferase</fullName>
    </submittedName>
</protein>
<evidence type="ECO:0000313" key="1">
    <source>
        <dbReference type="EMBL" id="MBX27160.1"/>
    </source>
</evidence>
<accession>A0A2P2MAB6</accession>
<dbReference type="EMBL" id="GGEC01046676">
    <property type="protein sequence ID" value="MBX27160.1"/>
    <property type="molecule type" value="Transcribed_RNA"/>
</dbReference>
<organism evidence="1">
    <name type="scientific">Rhizophora mucronata</name>
    <name type="common">Asiatic mangrove</name>
    <dbReference type="NCBI Taxonomy" id="61149"/>
    <lineage>
        <taxon>Eukaryota</taxon>
        <taxon>Viridiplantae</taxon>
        <taxon>Streptophyta</taxon>
        <taxon>Embryophyta</taxon>
        <taxon>Tracheophyta</taxon>
        <taxon>Spermatophyta</taxon>
        <taxon>Magnoliopsida</taxon>
        <taxon>eudicotyledons</taxon>
        <taxon>Gunneridae</taxon>
        <taxon>Pentapetalae</taxon>
        <taxon>rosids</taxon>
        <taxon>fabids</taxon>
        <taxon>Malpighiales</taxon>
        <taxon>Rhizophoraceae</taxon>
        <taxon>Rhizophora</taxon>
    </lineage>
</organism>
<keyword evidence="1" id="KW-0808">Transferase</keyword>